<dbReference type="EMBL" id="HBUE01163496">
    <property type="protein sequence ID" value="CAG6511431.1"/>
    <property type="molecule type" value="Transcribed_RNA"/>
</dbReference>
<evidence type="ECO:0000313" key="1">
    <source>
        <dbReference type="EMBL" id="CAG6562854.1"/>
    </source>
</evidence>
<dbReference type="AlphaFoldDB" id="A0A8D8NF21"/>
<accession>A0A8D8NF21</accession>
<reference evidence="1" key="1">
    <citation type="submission" date="2021-05" db="EMBL/GenBank/DDBJ databases">
        <authorList>
            <person name="Alioto T."/>
            <person name="Alioto T."/>
            <person name="Gomez Garrido J."/>
        </authorList>
    </citation>
    <scope>NUCLEOTIDE SEQUENCE</scope>
</reference>
<name>A0A8D8NF21_CULPI</name>
<protein>
    <submittedName>
        <fullName evidence="1">(northern house mosquito) hypothetical protein</fullName>
    </submittedName>
</protein>
<organism evidence="1">
    <name type="scientific">Culex pipiens</name>
    <name type="common">House mosquito</name>
    <dbReference type="NCBI Taxonomy" id="7175"/>
    <lineage>
        <taxon>Eukaryota</taxon>
        <taxon>Metazoa</taxon>
        <taxon>Ecdysozoa</taxon>
        <taxon>Arthropoda</taxon>
        <taxon>Hexapoda</taxon>
        <taxon>Insecta</taxon>
        <taxon>Pterygota</taxon>
        <taxon>Neoptera</taxon>
        <taxon>Endopterygota</taxon>
        <taxon>Diptera</taxon>
        <taxon>Nematocera</taxon>
        <taxon>Culicoidea</taxon>
        <taxon>Culicidae</taxon>
        <taxon>Culicinae</taxon>
        <taxon>Culicini</taxon>
        <taxon>Culex</taxon>
        <taxon>Culex</taxon>
    </lineage>
</organism>
<dbReference type="EMBL" id="HBUE01268725">
    <property type="protein sequence ID" value="CAG6562854.1"/>
    <property type="molecule type" value="Transcribed_RNA"/>
</dbReference>
<proteinExistence type="predicted"/>
<sequence length="204" mass="23578">MVAWNGEGPKPYVTVSSSRTVRKSFRSYLQKIRWYLVSSGWTRTCRNIFGMSSVKTNWKPLNRSRIAVRSFWIVGPILRTSLIETPVDVFADPQLGCRTRGPQHAVVRQVERRSQVLVWRFFDHSHVSELLVLSDELRVLLLQFGLLVQFPLQSQKTPQRHLTRVSQLALAFVERVSYHVAPFLSSFVCALEVLQTQLVVRRRG</sequence>